<dbReference type="RefSeq" id="WP_123215027.1">
    <property type="nucleotide sequence ID" value="NZ_RJTM01000029.1"/>
</dbReference>
<dbReference type="OrthoDB" id="6692273at2"/>
<evidence type="ECO:0000259" key="1">
    <source>
        <dbReference type="Pfam" id="PF12680"/>
    </source>
</evidence>
<dbReference type="Pfam" id="PF12680">
    <property type="entry name" value="SnoaL_2"/>
    <property type="match status" value="1"/>
</dbReference>
<dbReference type="InterPro" id="IPR032710">
    <property type="entry name" value="NTF2-like_dom_sf"/>
</dbReference>
<dbReference type="EMBL" id="RJTM01000029">
    <property type="protein sequence ID" value="RNL90649.1"/>
    <property type="molecule type" value="Genomic_DNA"/>
</dbReference>
<keyword evidence="3" id="KW-1185">Reference proteome</keyword>
<feature type="domain" description="SnoaL-like" evidence="1">
    <location>
        <begin position="7"/>
        <end position="105"/>
    </location>
</feature>
<accession>A0A3N0ESI7</accession>
<comment type="caution">
    <text evidence="2">The sequence shown here is derived from an EMBL/GenBank/DDBJ whole genome shotgun (WGS) entry which is preliminary data.</text>
</comment>
<dbReference type="Gene3D" id="3.10.450.50">
    <property type="match status" value="1"/>
</dbReference>
<reference evidence="2 3" key="1">
    <citation type="submission" date="2018-10" db="EMBL/GenBank/DDBJ databases">
        <title>Sinomicrobium pectinilyticum sp. nov., a pectinase-producing bacterium isolated from alkaline and saline soil, and emended description of the genus Sinomicrobium.</title>
        <authorList>
            <person name="Cheng B."/>
            <person name="Li C."/>
            <person name="Lai Q."/>
            <person name="Du M."/>
            <person name="Shao Z."/>
            <person name="Xu P."/>
            <person name="Yang C."/>
        </authorList>
    </citation>
    <scope>NUCLEOTIDE SEQUENCE [LARGE SCALE GENOMIC DNA]</scope>
    <source>
        <strain evidence="2 3">5DNS001</strain>
    </source>
</reference>
<evidence type="ECO:0000313" key="3">
    <source>
        <dbReference type="Proteomes" id="UP000267469"/>
    </source>
</evidence>
<dbReference type="InterPro" id="IPR037401">
    <property type="entry name" value="SnoaL-like"/>
</dbReference>
<protein>
    <submittedName>
        <fullName evidence="2">Nuclear transport factor 2 family protein</fullName>
    </submittedName>
</protein>
<dbReference type="CDD" id="cd00531">
    <property type="entry name" value="NTF2_like"/>
    <property type="match status" value="1"/>
</dbReference>
<sequence length="118" mass="13252">MKNKEVVQQVIQAFLDSDVEKALSYMTEDVKMGWPGFFDLAQGKDAIREFFANIPEMVSSTIGDFIEEGNKVAGTGTVTSRGEDGSLKKSFFCDVYELQDGKVKEIKSYMVFEQKQEA</sequence>
<dbReference type="SUPFAM" id="SSF54427">
    <property type="entry name" value="NTF2-like"/>
    <property type="match status" value="1"/>
</dbReference>
<name>A0A3N0ESI7_SINP1</name>
<dbReference type="Proteomes" id="UP000267469">
    <property type="component" value="Unassembled WGS sequence"/>
</dbReference>
<organism evidence="2 3">
    <name type="scientific">Sinomicrobium pectinilyticum</name>
    <dbReference type="NCBI Taxonomy" id="1084421"/>
    <lineage>
        <taxon>Bacteria</taxon>
        <taxon>Pseudomonadati</taxon>
        <taxon>Bacteroidota</taxon>
        <taxon>Flavobacteriia</taxon>
        <taxon>Flavobacteriales</taxon>
        <taxon>Flavobacteriaceae</taxon>
        <taxon>Sinomicrobium</taxon>
    </lineage>
</organism>
<evidence type="ECO:0000313" key="2">
    <source>
        <dbReference type="EMBL" id="RNL90649.1"/>
    </source>
</evidence>
<proteinExistence type="predicted"/>
<gene>
    <name evidence="2" type="ORF">ED312_05590</name>
</gene>
<dbReference type="AlphaFoldDB" id="A0A3N0ESI7"/>